<keyword evidence="1" id="KW-0812">Transmembrane</keyword>
<evidence type="ECO:0008006" key="4">
    <source>
        <dbReference type="Google" id="ProtNLM"/>
    </source>
</evidence>
<organism evidence="2 3">
    <name type="scientific">Myxococcus landrumensis</name>
    <dbReference type="NCBI Taxonomy" id="2813577"/>
    <lineage>
        <taxon>Bacteria</taxon>
        <taxon>Pseudomonadati</taxon>
        <taxon>Myxococcota</taxon>
        <taxon>Myxococcia</taxon>
        <taxon>Myxococcales</taxon>
        <taxon>Cystobacterineae</taxon>
        <taxon>Myxococcaceae</taxon>
        <taxon>Myxococcus</taxon>
    </lineage>
</organism>
<keyword evidence="1" id="KW-0472">Membrane</keyword>
<name>A0ABX7NAF4_9BACT</name>
<accession>A0ABX7NAF4</accession>
<feature type="transmembrane region" description="Helical" evidence="1">
    <location>
        <begin position="262"/>
        <end position="281"/>
    </location>
</feature>
<keyword evidence="1" id="KW-1133">Transmembrane helix</keyword>
<dbReference type="Proteomes" id="UP000663090">
    <property type="component" value="Chromosome"/>
</dbReference>
<feature type="transmembrane region" description="Helical" evidence="1">
    <location>
        <begin position="65"/>
        <end position="82"/>
    </location>
</feature>
<keyword evidence="3" id="KW-1185">Reference proteome</keyword>
<evidence type="ECO:0000313" key="3">
    <source>
        <dbReference type="Proteomes" id="UP000663090"/>
    </source>
</evidence>
<sequence>MSFWRVLVAPLYAAFLAALVSAAFSQGRRCVASRPPRGLALWFGLLALGALWTQDVLSSEAVDKSVALALVMLSALLVVRGSRVRMNADGLGGSAPRSLDDAVAALRSGEARGWGVFQGTLDAEEVLSSPGGVSCAFFESEVRTVAEHGRKGALLSHERGYSPTLMLRGAHSRARVCFSPASVMAPVCPRRCTTPPWTPLEEPRALSWERVGMPGEVCFVVGELSRGPREGTYVLRGQKRRAALVVMGSELESLRARLSRQAWMHFAAAGAMSLAAAVVLSRSM</sequence>
<evidence type="ECO:0000256" key="1">
    <source>
        <dbReference type="SAM" id="Phobius"/>
    </source>
</evidence>
<gene>
    <name evidence="2" type="ORF">JY572_06795</name>
</gene>
<feature type="transmembrane region" description="Helical" evidence="1">
    <location>
        <begin position="36"/>
        <end position="53"/>
    </location>
</feature>
<dbReference type="RefSeq" id="WP_206717455.1">
    <property type="nucleotide sequence ID" value="NZ_CP071091.1"/>
</dbReference>
<evidence type="ECO:0000313" key="2">
    <source>
        <dbReference type="EMBL" id="QSQ15764.1"/>
    </source>
</evidence>
<reference evidence="2 3" key="1">
    <citation type="submission" date="2021-02" db="EMBL/GenBank/DDBJ databases">
        <title>De Novo genome assembly of isolated myxobacteria.</title>
        <authorList>
            <person name="Stevens D.C."/>
        </authorList>
    </citation>
    <scope>NUCLEOTIDE SEQUENCE [LARGE SCALE GENOMIC DNA]</scope>
    <source>
        <strain evidence="2 3">SCHIC003</strain>
    </source>
</reference>
<dbReference type="EMBL" id="CP071091">
    <property type="protein sequence ID" value="QSQ15764.1"/>
    <property type="molecule type" value="Genomic_DNA"/>
</dbReference>
<proteinExistence type="predicted"/>
<protein>
    <recommendedName>
        <fullName evidence="4">RING-type E3 ubiquitin transferase</fullName>
    </recommendedName>
</protein>
<feature type="transmembrane region" description="Helical" evidence="1">
    <location>
        <begin position="6"/>
        <end position="24"/>
    </location>
</feature>